<keyword evidence="5 7" id="KW-0472">Membrane</keyword>
<dbReference type="SUPFAM" id="SSF81452">
    <property type="entry name" value="Cytochrome c oxidase subunit III-like"/>
    <property type="match status" value="1"/>
</dbReference>
<dbReference type="Pfam" id="PF00510">
    <property type="entry name" value="COX3"/>
    <property type="match status" value="1"/>
</dbReference>
<dbReference type="Gene3D" id="1.20.120.80">
    <property type="entry name" value="Cytochrome c oxidase, subunit III, four-helix bundle"/>
    <property type="match status" value="1"/>
</dbReference>
<feature type="transmembrane region" description="Helical" evidence="7">
    <location>
        <begin position="68"/>
        <end position="89"/>
    </location>
</feature>
<evidence type="ECO:0000256" key="3">
    <source>
        <dbReference type="ARBA" id="ARBA00022692"/>
    </source>
</evidence>
<keyword evidence="10" id="KW-1185">Reference proteome</keyword>
<evidence type="ECO:0000313" key="10">
    <source>
        <dbReference type="Proteomes" id="UP000248926"/>
    </source>
</evidence>
<dbReference type="RefSeq" id="WP_111983129.1">
    <property type="nucleotide sequence ID" value="NZ_NFZS01000002.1"/>
</dbReference>
<organism evidence="9 10">
    <name type="scientific">Dyella jiangningensis</name>
    <dbReference type="NCBI Taxonomy" id="1379159"/>
    <lineage>
        <taxon>Bacteria</taxon>
        <taxon>Pseudomonadati</taxon>
        <taxon>Pseudomonadota</taxon>
        <taxon>Gammaproteobacteria</taxon>
        <taxon>Lysobacterales</taxon>
        <taxon>Rhodanobacteraceae</taxon>
        <taxon>Dyella</taxon>
    </lineage>
</organism>
<evidence type="ECO:0000256" key="6">
    <source>
        <dbReference type="RuleBase" id="RU003376"/>
    </source>
</evidence>
<name>A0A328P4D9_9GAMM</name>
<protein>
    <submittedName>
        <fullName evidence="9">Cytochrome oxidase subunit III</fullName>
    </submittedName>
</protein>
<keyword evidence="3 6" id="KW-0812">Transmembrane</keyword>
<proteinExistence type="inferred from homology"/>
<dbReference type="GO" id="GO:0004129">
    <property type="term" value="F:cytochrome-c oxidase activity"/>
    <property type="evidence" value="ECO:0007669"/>
    <property type="project" value="InterPro"/>
</dbReference>
<evidence type="ECO:0000256" key="1">
    <source>
        <dbReference type="ARBA" id="ARBA00004141"/>
    </source>
</evidence>
<feature type="transmembrane region" description="Helical" evidence="7">
    <location>
        <begin position="28"/>
        <end position="48"/>
    </location>
</feature>
<evidence type="ECO:0000313" key="9">
    <source>
        <dbReference type="EMBL" id="RAO76183.1"/>
    </source>
</evidence>
<reference evidence="9 10" key="1">
    <citation type="journal article" date="2018" name="Genet. Mol. Biol.">
        <title>The genome sequence of Dyella jiangningensis FCAV SCS01 from a lignocellulose-decomposing microbial consortium metagenome reveals potential for biotechnological applications.</title>
        <authorList>
            <person name="Desiderato J.G."/>
            <person name="Alvarenga D.O."/>
            <person name="Constancio M.T.L."/>
            <person name="Alves L.M.C."/>
            <person name="Varani A.M."/>
        </authorList>
    </citation>
    <scope>NUCLEOTIDE SEQUENCE [LARGE SCALE GENOMIC DNA]</scope>
    <source>
        <strain evidence="9 10">FCAV SCS01</strain>
    </source>
</reference>
<accession>A0A328P4D9</accession>
<dbReference type="GO" id="GO:0019646">
    <property type="term" value="P:aerobic electron transport chain"/>
    <property type="evidence" value="ECO:0007669"/>
    <property type="project" value="InterPro"/>
</dbReference>
<feature type="domain" description="Heme-copper oxidase subunit III family profile" evidence="8">
    <location>
        <begin position="1"/>
        <end position="217"/>
    </location>
</feature>
<dbReference type="GO" id="GO:0005886">
    <property type="term" value="C:plasma membrane"/>
    <property type="evidence" value="ECO:0007669"/>
    <property type="project" value="UniProtKB-SubCell"/>
</dbReference>
<dbReference type="InterPro" id="IPR035973">
    <property type="entry name" value="Cyt_c_oxidase_su3-like_sf"/>
</dbReference>
<feature type="transmembrane region" description="Helical" evidence="7">
    <location>
        <begin position="145"/>
        <end position="176"/>
    </location>
</feature>
<evidence type="ECO:0000256" key="2">
    <source>
        <dbReference type="ARBA" id="ARBA00010581"/>
    </source>
</evidence>
<dbReference type="CDD" id="cd02862">
    <property type="entry name" value="NorE_like"/>
    <property type="match status" value="1"/>
</dbReference>
<dbReference type="PROSITE" id="PS50253">
    <property type="entry name" value="COX3"/>
    <property type="match status" value="1"/>
</dbReference>
<gene>
    <name evidence="9" type="ORF">CA260_10820</name>
</gene>
<dbReference type="EMBL" id="NFZS01000002">
    <property type="protein sequence ID" value="RAO76183.1"/>
    <property type="molecule type" value="Genomic_DNA"/>
</dbReference>
<dbReference type="Proteomes" id="UP000248926">
    <property type="component" value="Unassembled WGS sequence"/>
</dbReference>
<evidence type="ECO:0000256" key="5">
    <source>
        <dbReference type="ARBA" id="ARBA00023136"/>
    </source>
</evidence>
<comment type="subcellular location">
    <subcellularLocation>
        <location evidence="6">Cell membrane</location>
        <topology evidence="6">Multi-pass membrane protein</topology>
    </subcellularLocation>
    <subcellularLocation>
        <location evidence="1">Membrane</location>
        <topology evidence="1">Multi-pass membrane protein</topology>
    </subcellularLocation>
</comment>
<dbReference type="OrthoDB" id="9810850at2"/>
<evidence type="ECO:0000256" key="4">
    <source>
        <dbReference type="ARBA" id="ARBA00022989"/>
    </source>
</evidence>
<dbReference type="AlphaFoldDB" id="A0A328P4D9"/>
<keyword evidence="4 7" id="KW-1133">Transmembrane helix</keyword>
<sequence>MSEASTPLLANRAIQFDDDAQQRESSVLGMWVFIATEVLFFGVLFVGYTVARVQFPRAFADGGARTDLLLGSIETGILLISSCLAALAVRDVRFGACRMASWLLAGTALLGVTFLVLHGIEYHAEYEEALIPGMRYHPSGHPARAMMIFFCLYYVITGFHSLHVAIGVALLSRLAWKASRGAFSSDYFAPVEVTALYWHLVDIVWIFVYPLVYLVGRSA</sequence>
<feature type="transmembrane region" description="Helical" evidence="7">
    <location>
        <begin position="196"/>
        <end position="216"/>
    </location>
</feature>
<dbReference type="InterPro" id="IPR024791">
    <property type="entry name" value="Cyt_c/ubiquinol_Oxase_su3"/>
</dbReference>
<dbReference type="PANTHER" id="PTHR11403">
    <property type="entry name" value="CYTOCHROME C OXIDASE SUBUNIT III"/>
    <property type="match status" value="1"/>
</dbReference>
<dbReference type="PANTHER" id="PTHR11403:SF6">
    <property type="entry name" value="NITRIC OXIDE REDUCTASE SUBUNIT E"/>
    <property type="match status" value="1"/>
</dbReference>
<feature type="transmembrane region" description="Helical" evidence="7">
    <location>
        <begin position="101"/>
        <end position="124"/>
    </location>
</feature>
<comment type="caution">
    <text evidence="9">The sequence shown here is derived from an EMBL/GenBank/DDBJ whole genome shotgun (WGS) entry which is preliminary data.</text>
</comment>
<dbReference type="InterPro" id="IPR000298">
    <property type="entry name" value="Cyt_c_oxidase-like_su3"/>
</dbReference>
<evidence type="ECO:0000256" key="7">
    <source>
        <dbReference type="SAM" id="Phobius"/>
    </source>
</evidence>
<comment type="similarity">
    <text evidence="2 6">Belongs to the cytochrome c oxidase subunit 3 family.</text>
</comment>
<evidence type="ECO:0000259" key="8">
    <source>
        <dbReference type="PROSITE" id="PS50253"/>
    </source>
</evidence>
<dbReference type="InterPro" id="IPR013833">
    <property type="entry name" value="Cyt_c_oxidase_su3_a-hlx"/>
</dbReference>